<keyword evidence="3" id="KW-1185">Reference proteome</keyword>
<gene>
    <name evidence="2" type="ORF">Pan54_13860</name>
</gene>
<dbReference type="AlphaFoldDB" id="A0A5C5XFL8"/>
<name>A0A5C5XFL8_9PLAN</name>
<reference evidence="2 3" key="1">
    <citation type="submission" date="2019-02" db="EMBL/GenBank/DDBJ databases">
        <title>Deep-cultivation of Planctomycetes and their phenomic and genomic characterization uncovers novel biology.</title>
        <authorList>
            <person name="Wiegand S."/>
            <person name="Jogler M."/>
            <person name="Boedeker C."/>
            <person name="Pinto D."/>
            <person name="Vollmers J."/>
            <person name="Rivas-Marin E."/>
            <person name="Kohn T."/>
            <person name="Peeters S.H."/>
            <person name="Heuer A."/>
            <person name="Rast P."/>
            <person name="Oberbeckmann S."/>
            <person name="Bunk B."/>
            <person name="Jeske O."/>
            <person name="Meyerdierks A."/>
            <person name="Storesund J.E."/>
            <person name="Kallscheuer N."/>
            <person name="Luecker S."/>
            <person name="Lage O.M."/>
            <person name="Pohl T."/>
            <person name="Merkel B.J."/>
            <person name="Hornburger P."/>
            <person name="Mueller R.-W."/>
            <person name="Bruemmer F."/>
            <person name="Labrenz M."/>
            <person name="Spormann A.M."/>
            <person name="Op Den Camp H."/>
            <person name="Overmann J."/>
            <person name="Amann R."/>
            <person name="Jetten M.S.M."/>
            <person name="Mascher T."/>
            <person name="Medema M.H."/>
            <person name="Devos D.P."/>
            <person name="Kaster A.-K."/>
            <person name="Ovreas L."/>
            <person name="Rohde M."/>
            <person name="Galperin M.Y."/>
            <person name="Jogler C."/>
        </authorList>
    </citation>
    <scope>NUCLEOTIDE SEQUENCE [LARGE SCALE GENOMIC DNA]</scope>
    <source>
        <strain evidence="2 3">Pan54</strain>
    </source>
</reference>
<organism evidence="2 3">
    <name type="scientific">Rubinisphaera italica</name>
    <dbReference type="NCBI Taxonomy" id="2527969"/>
    <lineage>
        <taxon>Bacteria</taxon>
        <taxon>Pseudomonadati</taxon>
        <taxon>Planctomycetota</taxon>
        <taxon>Planctomycetia</taxon>
        <taxon>Planctomycetales</taxon>
        <taxon>Planctomycetaceae</taxon>
        <taxon>Rubinisphaera</taxon>
    </lineage>
</organism>
<dbReference type="EMBL" id="SJPG01000001">
    <property type="protein sequence ID" value="TWT60672.1"/>
    <property type="molecule type" value="Genomic_DNA"/>
</dbReference>
<proteinExistence type="predicted"/>
<accession>A0A5C5XFL8</accession>
<evidence type="ECO:0000259" key="1">
    <source>
        <dbReference type="Pfam" id="PF07583"/>
    </source>
</evidence>
<comment type="caution">
    <text evidence="2">The sequence shown here is derived from an EMBL/GenBank/DDBJ whole genome shotgun (WGS) entry which is preliminary data.</text>
</comment>
<dbReference type="InterPro" id="IPR011444">
    <property type="entry name" value="DUF1549"/>
</dbReference>
<feature type="domain" description="DUF1549" evidence="1">
    <location>
        <begin position="84"/>
        <end position="133"/>
    </location>
</feature>
<protein>
    <recommendedName>
        <fullName evidence="1">DUF1549 domain-containing protein</fullName>
    </recommendedName>
</protein>
<sequence length="146" mass="16550">MEALKHESFEMLPDERLPETVIADFTRWIQDGAFNPRDQQPSPTDAAEAAWKAKLAERSRWWSLQPLKEVSVPKVIDPHWSSDIDCFIFNRLKREGLSPASRADPNTLLRRLSFVLTGLPPSPEETISFQQAYANSPEAALELTMG</sequence>
<dbReference type="PANTHER" id="PTHR35889">
    <property type="entry name" value="CYCLOINULO-OLIGOSACCHARIDE FRUCTANOTRANSFERASE-RELATED"/>
    <property type="match status" value="1"/>
</dbReference>
<evidence type="ECO:0000313" key="2">
    <source>
        <dbReference type="EMBL" id="TWT60672.1"/>
    </source>
</evidence>
<dbReference type="PANTHER" id="PTHR35889:SF3">
    <property type="entry name" value="F-BOX DOMAIN-CONTAINING PROTEIN"/>
    <property type="match status" value="1"/>
</dbReference>
<evidence type="ECO:0000313" key="3">
    <source>
        <dbReference type="Proteomes" id="UP000316095"/>
    </source>
</evidence>
<dbReference type="Proteomes" id="UP000316095">
    <property type="component" value="Unassembled WGS sequence"/>
</dbReference>
<dbReference type="Pfam" id="PF07583">
    <property type="entry name" value="PSCyt2"/>
    <property type="match status" value="1"/>
</dbReference>